<proteinExistence type="predicted"/>
<feature type="region of interest" description="Disordered" evidence="1">
    <location>
        <begin position="352"/>
        <end position="435"/>
    </location>
</feature>
<evidence type="ECO:0000313" key="4">
    <source>
        <dbReference type="Proteomes" id="UP000029424"/>
    </source>
</evidence>
<dbReference type="AlphaFoldDB" id="A0AAI8B8I0"/>
<reference evidence="3 4" key="1">
    <citation type="submission" date="2014-06" db="EMBL/GenBank/DDBJ databases">
        <authorList>
            <person name="Bishop-Lilly K.A."/>
            <person name="Broomall S.M."/>
            <person name="Chain P.S."/>
            <person name="Chertkov O."/>
            <person name="Coyne S.R."/>
            <person name="Daligault H.E."/>
            <person name="Davenport K.W."/>
            <person name="Erkkila T."/>
            <person name="Frey K.G."/>
            <person name="Gibbons H.S."/>
            <person name="Gu W."/>
            <person name="Jaissle J."/>
            <person name="Johnson S.L."/>
            <person name="Koroleva G.I."/>
            <person name="Ladner J.T."/>
            <person name="Lo C.-C."/>
            <person name="Minogue T.D."/>
            <person name="Munk C."/>
            <person name="Palacios G.F."/>
            <person name="Redden C.L."/>
            <person name="Rosenzweig C.N."/>
            <person name="Scholz M.B."/>
            <person name="Teshima H."/>
            <person name="Xu Y."/>
        </authorList>
    </citation>
    <scope>NUCLEOTIDE SEQUENCE [LARGE SCALE GENOMIC DNA]</scope>
    <source>
        <strain evidence="3 4">EO147</strain>
    </source>
</reference>
<keyword evidence="2" id="KW-0732">Signal</keyword>
<evidence type="ECO:0000313" key="3">
    <source>
        <dbReference type="EMBL" id="AIO67424.1"/>
    </source>
</evidence>
<evidence type="ECO:0000256" key="2">
    <source>
        <dbReference type="SAM" id="SignalP"/>
    </source>
</evidence>
<name>A0AAI8B8I0_9BURK</name>
<dbReference type="Proteomes" id="UP000029424">
    <property type="component" value="Chromosome 1"/>
</dbReference>
<dbReference type="RefSeq" id="WP_052111514.1">
    <property type="nucleotide sequence ID" value="NZ_CP008726.1"/>
</dbReference>
<sequence>MRNADDTARRAAFRSRLAAFALACALAGGARAAAPASRAVGEPYTFAVLSGVIASADDEPHARRLLDAIARDRSVSFIVYEGNLKGPKEACRDQLYEQRNVLLTTSRVPLVLLPGQFDWAACGTRDAGAYDPVERLDFLRQNVFSEPASPGANPLPLTRESEVARFHPYRENVRWVRDDTVFIGLNAPGPNNRYLTAGGRNGEFEDRVIANAFWIDHAAEYAKRRGARALVIFLEGDPQFERYQRSERFGWLRFNRPRVRDGFREFKRALVKAAAVFRGSIVVVHPSGEPLANGFRIDRPLRDDKGDLVGNLTRIAIAPRARLNQWVRIGVDPAKQPMFNVSVQTVPKHLPQPPALPVVPHDDTPLPEMPEIPAPPTLPDSGASGAEPPGYDEWHGAHDDHYDHRASGATPGQPPGAPLLSSRPDNRGFGQPGPA</sequence>
<feature type="compositionally biased region" description="Pro residues" evidence="1">
    <location>
        <begin position="367"/>
        <end position="378"/>
    </location>
</feature>
<gene>
    <name evidence="3" type="ORF">DM82_1856</name>
</gene>
<evidence type="ECO:0000256" key="1">
    <source>
        <dbReference type="SAM" id="MobiDB-lite"/>
    </source>
</evidence>
<protein>
    <submittedName>
        <fullName evidence="3">FKBP-type peptidyl-prolyl cis-trans isomerases 2</fullName>
    </submittedName>
</protein>
<dbReference type="GO" id="GO:0016853">
    <property type="term" value="F:isomerase activity"/>
    <property type="evidence" value="ECO:0007669"/>
    <property type="project" value="UniProtKB-KW"/>
</dbReference>
<feature type="signal peptide" evidence="2">
    <location>
        <begin position="1"/>
        <end position="32"/>
    </location>
</feature>
<keyword evidence="4" id="KW-1185">Reference proteome</keyword>
<organism evidence="3 4">
    <name type="scientific">Burkholderia oklahomensis</name>
    <dbReference type="NCBI Taxonomy" id="342113"/>
    <lineage>
        <taxon>Bacteria</taxon>
        <taxon>Pseudomonadati</taxon>
        <taxon>Pseudomonadota</taxon>
        <taxon>Betaproteobacteria</taxon>
        <taxon>Burkholderiales</taxon>
        <taxon>Burkholderiaceae</taxon>
        <taxon>Burkholderia</taxon>
        <taxon>pseudomallei group</taxon>
    </lineage>
</organism>
<feature type="compositionally biased region" description="Basic and acidic residues" evidence="1">
    <location>
        <begin position="392"/>
        <end position="406"/>
    </location>
</feature>
<feature type="chain" id="PRO_5042459904" evidence="2">
    <location>
        <begin position="33"/>
        <end position="435"/>
    </location>
</feature>
<dbReference type="EMBL" id="CP008726">
    <property type="protein sequence ID" value="AIO67424.1"/>
    <property type="molecule type" value="Genomic_DNA"/>
</dbReference>
<keyword evidence="3" id="KW-0413">Isomerase</keyword>
<accession>A0AAI8B8I0</accession>
<dbReference type="KEGG" id="bok:DM82_1856"/>